<dbReference type="Pfam" id="PF07313">
    <property type="entry name" value="AmiA-like"/>
    <property type="match status" value="1"/>
</dbReference>
<dbReference type="InterPro" id="IPR010846">
    <property type="entry name" value="AmiA-like"/>
</dbReference>
<comment type="caution">
    <text evidence="1">The sequence shown here is derived from an EMBL/GenBank/DDBJ whole genome shotgun (WGS) entry which is preliminary data.</text>
</comment>
<dbReference type="AlphaFoldDB" id="A0AA94IVF6"/>
<dbReference type="Gene3D" id="2.30.260.10">
    <property type="entry name" value="putative xylanase like domain"/>
    <property type="match status" value="1"/>
</dbReference>
<proteinExistence type="predicted"/>
<evidence type="ECO:0008006" key="3">
    <source>
        <dbReference type="Google" id="ProtNLM"/>
    </source>
</evidence>
<dbReference type="Gene3D" id="1.10.3670.10">
    <property type="entry name" value="Putative xylanase like domain"/>
    <property type="match status" value="1"/>
</dbReference>
<gene>
    <name evidence="1" type="ORF">SAMN06265364_12522</name>
</gene>
<name>A0AA94IVF6_9BACT</name>
<organism evidence="1 2">
    <name type="scientific">Prevotella jejuni</name>
    <dbReference type="NCBI Taxonomy" id="1177574"/>
    <lineage>
        <taxon>Bacteria</taxon>
        <taxon>Pseudomonadati</taxon>
        <taxon>Bacteroidota</taxon>
        <taxon>Bacteroidia</taxon>
        <taxon>Bacteroidales</taxon>
        <taxon>Prevotellaceae</taxon>
        <taxon>Prevotella</taxon>
    </lineage>
</organism>
<evidence type="ECO:0000313" key="2">
    <source>
        <dbReference type="Proteomes" id="UP000198427"/>
    </source>
</evidence>
<dbReference type="Proteomes" id="UP000198427">
    <property type="component" value="Unassembled WGS sequence"/>
</dbReference>
<reference evidence="1 2" key="1">
    <citation type="submission" date="2017-06" db="EMBL/GenBank/DDBJ databases">
        <authorList>
            <person name="Varghese N."/>
            <person name="Submissions S."/>
        </authorList>
    </citation>
    <scope>NUCLEOTIDE SEQUENCE [LARGE SCALE GENOMIC DNA]</scope>
    <source>
        <strain evidence="1 2">DSM 26989</strain>
    </source>
</reference>
<dbReference type="SUPFAM" id="SSF54001">
    <property type="entry name" value="Cysteine proteinases"/>
    <property type="match status" value="1"/>
</dbReference>
<dbReference type="EMBL" id="FZNZ01000025">
    <property type="protein sequence ID" value="SNR98199.1"/>
    <property type="molecule type" value="Genomic_DNA"/>
</dbReference>
<keyword evidence="2" id="KW-1185">Reference proteome</keyword>
<evidence type="ECO:0000313" key="1">
    <source>
        <dbReference type="EMBL" id="SNR98199.1"/>
    </source>
</evidence>
<accession>A0AA94IVF6</accession>
<protein>
    <recommendedName>
        <fullName evidence="3">DUF1460 domain-containing protein</fullName>
    </recommendedName>
</protein>
<dbReference type="InterPro" id="IPR038765">
    <property type="entry name" value="Papain-like_cys_pep_sf"/>
</dbReference>
<sequence>MPNNSLWLSLEKIVMTLKYLLIFTALFAFSACGAKPDQKGKGHVAADKKVTVRQERTTVSIASATEQANTLPSYLDDYTKSDSALVCQLLREFAPQRQQLTNEELVIKIARKFIGVPYVAHTLDKNEDEKLVINLHGLDCTTYVEAVTALTLCAKRGETGFANYVHQLEQVRYRGGKMSYVNRLHYFHWWLEDNERMGFVKEINNPVPPFTAVQTLKINYMSQNARLYDMLKNSPERVAELKKLEDATNGTSVRYIPKSLLNNSKLLREIVRDGDILAIVTSKRELDTTHLGFAIWYKDGLHLMNASNLKKNGNRVVDPIETLYNYMMARPANLGIRVARIQ</sequence>